<gene>
    <name evidence="1" type="ORF">MHY01S_34420</name>
</gene>
<evidence type="ECO:0000313" key="2">
    <source>
        <dbReference type="Proteomes" id="UP000321197"/>
    </source>
</evidence>
<organism evidence="1 2">
    <name type="scientific">Meiothermus hypogaeus NBRC 106114</name>
    <dbReference type="NCBI Taxonomy" id="1227553"/>
    <lineage>
        <taxon>Bacteria</taxon>
        <taxon>Thermotogati</taxon>
        <taxon>Deinococcota</taxon>
        <taxon>Deinococci</taxon>
        <taxon>Thermales</taxon>
        <taxon>Thermaceae</taxon>
        <taxon>Meiothermus</taxon>
    </lineage>
</organism>
<comment type="caution">
    <text evidence="1">The sequence shown here is derived from an EMBL/GenBank/DDBJ whole genome shotgun (WGS) entry which is preliminary data.</text>
</comment>
<accession>A0A511R8K0</accession>
<name>A0A511R8K0_9DEIN</name>
<reference evidence="1 2" key="1">
    <citation type="submission" date="2019-07" db="EMBL/GenBank/DDBJ databases">
        <title>Whole genome shotgun sequence of Meiothermus hypogaeus NBRC 106114.</title>
        <authorList>
            <person name="Hosoyama A."/>
            <person name="Uohara A."/>
            <person name="Ohji S."/>
            <person name="Ichikawa N."/>
        </authorList>
    </citation>
    <scope>NUCLEOTIDE SEQUENCE [LARGE SCALE GENOMIC DNA]</scope>
    <source>
        <strain evidence="1 2">NBRC 106114</strain>
    </source>
</reference>
<dbReference type="RefSeq" id="WP_147075597.1">
    <property type="nucleotide sequence ID" value="NZ_BJXL01000208.1"/>
</dbReference>
<evidence type="ECO:0000313" key="1">
    <source>
        <dbReference type="EMBL" id="GEM85276.1"/>
    </source>
</evidence>
<dbReference type="AlphaFoldDB" id="A0A511R8K0"/>
<dbReference type="OrthoDB" id="31337at2"/>
<protein>
    <submittedName>
        <fullName evidence="1">Uncharacterized protein</fullName>
    </submittedName>
</protein>
<proteinExistence type="predicted"/>
<dbReference type="Proteomes" id="UP000321197">
    <property type="component" value="Unassembled WGS sequence"/>
</dbReference>
<sequence>MGATGLGQGGAGERGGAPGAGAFWELGPGVQAFAGAVRDGGVVAYLEGLSREGMRGVVFLDNAPFHRSRGFQEAVTEAFERLQERMGQEVLQSLCVGT</sequence>
<dbReference type="EMBL" id="BJXL01000208">
    <property type="protein sequence ID" value="GEM85276.1"/>
    <property type="molecule type" value="Genomic_DNA"/>
</dbReference>